<protein>
    <submittedName>
        <fullName evidence="3">Sulfite exporter TauE/SafE family protein</fullName>
    </submittedName>
</protein>
<keyword evidence="1" id="KW-0472">Membrane</keyword>
<keyword evidence="1" id="KW-1133">Transmembrane helix</keyword>
<feature type="transmembrane region" description="Helical" evidence="1">
    <location>
        <begin position="81"/>
        <end position="102"/>
    </location>
</feature>
<dbReference type="InterPro" id="IPR039447">
    <property type="entry name" value="UreH-like_TM_dom"/>
</dbReference>
<evidence type="ECO:0000313" key="3">
    <source>
        <dbReference type="EMBL" id="RRB11383.1"/>
    </source>
</evidence>
<evidence type="ECO:0000259" key="2">
    <source>
        <dbReference type="Pfam" id="PF13386"/>
    </source>
</evidence>
<feature type="transmembrane region" description="Helical" evidence="1">
    <location>
        <begin position="6"/>
        <end position="33"/>
    </location>
</feature>
<dbReference type="AlphaFoldDB" id="A0A3P1CDG0"/>
<organism evidence="3 4">
    <name type="scientific">Larkinella knui</name>
    <dbReference type="NCBI Taxonomy" id="2025310"/>
    <lineage>
        <taxon>Bacteria</taxon>
        <taxon>Pseudomonadati</taxon>
        <taxon>Bacteroidota</taxon>
        <taxon>Cytophagia</taxon>
        <taxon>Cytophagales</taxon>
        <taxon>Spirosomataceae</taxon>
        <taxon>Larkinella</taxon>
    </lineage>
</organism>
<dbReference type="OrthoDB" id="594443at2"/>
<reference evidence="3 4" key="1">
    <citation type="submission" date="2018-11" db="EMBL/GenBank/DDBJ databases">
        <authorList>
            <person name="Zhou Z."/>
            <person name="Wang G."/>
        </authorList>
    </citation>
    <scope>NUCLEOTIDE SEQUENCE [LARGE SCALE GENOMIC DNA]</scope>
    <source>
        <strain evidence="3 4">KCTC42998</strain>
    </source>
</reference>
<dbReference type="RefSeq" id="WP_124909051.1">
    <property type="nucleotide sequence ID" value="NZ_RQJP01000005.1"/>
</dbReference>
<evidence type="ECO:0000313" key="4">
    <source>
        <dbReference type="Proteomes" id="UP000274271"/>
    </source>
</evidence>
<dbReference type="PANTHER" id="PTHR42208:SF1">
    <property type="entry name" value="HEAVY METAL TRANSPORTER"/>
    <property type="match status" value="1"/>
</dbReference>
<dbReference type="Pfam" id="PF13386">
    <property type="entry name" value="DsbD_2"/>
    <property type="match status" value="1"/>
</dbReference>
<dbReference type="EMBL" id="RQJP01000005">
    <property type="protein sequence ID" value="RRB11383.1"/>
    <property type="molecule type" value="Genomic_DNA"/>
</dbReference>
<feature type="domain" description="Urease accessory protein UreH-like transmembrane" evidence="2">
    <location>
        <begin position="8"/>
        <end position="203"/>
    </location>
</feature>
<accession>A0A3P1CDG0</accession>
<dbReference type="PANTHER" id="PTHR42208">
    <property type="entry name" value="HEAVY METAL TRANSPORTER-RELATED"/>
    <property type="match status" value="1"/>
</dbReference>
<sequence>MQNVWIIAALTTGLVGSLHCVGMCGPLAMALPVGRLPRSQRGLAMGLYHLGRITAYSGLGLLVGTVGQGFLLAGLQRSVSITAGLFLLAWVLFQHGKLAGLTRTGGRSWVTKAMSRFLQSPTLQAFTGLGFLNGLLPCGFLYVALTGAITTGSAATGALYMALFGLGTVPALLLVRFVPTFFPVNLRRRFSVLMPVITIALAFLLLVRGFYPSTVIDHTGHEVPICHTK</sequence>
<comment type="caution">
    <text evidence="3">The sequence shown here is derived from an EMBL/GenBank/DDBJ whole genome shotgun (WGS) entry which is preliminary data.</text>
</comment>
<keyword evidence="4" id="KW-1185">Reference proteome</keyword>
<feature type="transmembrane region" description="Helical" evidence="1">
    <location>
        <begin position="53"/>
        <end position="75"/>
    </location>
</feature>
<feature type="transmembrane region" description="Helical" evidence="1">
    <location>
        <begin position="190"/>
        <end position="211"/>
    </location>
</feature>
<dbReference type="Proteomes" id="UP000274271">
    <property type="component" value="Unassembled WGS sequence"/>
</dbReference>
<keyword evidence="1" id="KW-0812">Transmembrane</keyword>
<evidence type="ECO:0000256" key="1">
    <source>
        <dbReference type="SAM" id="Phobius"/>
    </source>
</evidence>
<feature type="transmembrane region" description="Helical" evidence="1">
    <location>
        <begin position="123"/>
        <end position="145"/>
    </location>
</feature>
<name>A0A3P1CDG0_9BACT</name>
<proteinExistence type="predicted"/>
<gene>
    <name evidence="3" type="ORF">EHT87_23130</name>
</gene>
<feature type="transmembrane region" description="Helical" evidence="1">
    <location>
        <begin position="157"/>
        <end position="178"/>
    </location>
</feature>